<sequence>MGSNCSSEKNRMSEAIAIKLEELGNLYCDAGDTEVGLSLKELAHSPDRAGSLRSALLEDTSLHRVKKHLKNSVEDPLHDPSQQLLESIISTNNQRLSNHQIHKILDISRQWDRNLQEISQVKMMVSKWLTEPSSFYGLLICQHKSSQIDLLKLCIEQYEQIEDEQKVNPIRRRVILTTIYETVEKEEQRLRRESKVKKRTTSTANYAQPFRSQAIDALAHRLWDSQKVSPKDFSQRKKRLLRMARFGEKWSFIRPAGLLLGLGGSSQSFEHKKWSVFEIQAINELLCTFKIYSLLPTLEAAFQAIKAQYSNGITTTGTEHKTVLLSLPDPHLSISSPNSIDALLNAADYIAGSTQSQQLPTAGNSSIQITNGAVLNSYEQDSIVGEHAEFGSNRGVKRGLESQTEACDPSSKQRRINSFSDLDSSLSQSTKEITQNQGGAIVNLTLGSANTSTIVQAEGVERHTIDSSIGATNKQREIELVFTNPQKEKLNNNLQEPFRSLVMAKYQSGLGDYQQCIVAMFPRDWKQDVTFSITVDRKAGFEMIQMFDLQWSPQVQSVRSQVWQYSDVPIENLHLLGDSFYQAVIRTRKYQSALGHRCACVYAFTSSTDDDDITFSIMVDRDSGQKLRDMFGLQPMEISL</sequence>
<proteinExistence type="predicted"/>
<feature type="region of interest" description="Disordered" evidence="1">
    <location>
        <begin position="394"/>
        <end position="415"/>
    </location>
</feature>
<reference evidence="2" key="1">
    <citation type="submission" date="2022-11" db="EMBL/GenBank/DDBJ databases">
        <title>Genome Resource of Sclerotinia nivalis Strain SnTB1, a Plant Pathogen Isolated from American Ginseng.</title>
        <authorList>
            <person name="Fan S."/>
        </authorList>
    </citation>
    <scope>NUCLEOTIDE SEQUENCE</scope>
    <source>
        <strain evidence="2">SnTB1</strain>
    </source>
</reference>
<keyword evidence="3" id="KW-1185">Reference proteome</keyword>
<gene>
    <name evidence="2" type="ORF">OCU04_009834</name>
</gene>
<protein>
    <submittedName>
        <fullName evidence="2">Uncharacterized protein</fullName>
    </submittedName>
</protein>
<dbReference type="EMBL" id="JAPEIS010000011">
    <property type="protein sequence ID" value="KAJ8062054.1"/>
    <property type="molecule type" value="Genomic_DNA"/>
</dbReference>
<evidence type="ECO:0000313" key="3">
    <source>
        <dbReference type="Proteomes" id="UP001152300"/>
    </source>
</evidence>
<name>A0A9X0AFU2_9HELO</name>
<evidence type="ECO:0000313" key="2">
    <source>
        <dbReference type="EMBL" id="KAJ8062054.1"/>
    </source>
</evidence>
<dbReference type="AlphaFoldDB" id="A0A9X0AFU2"/>
<dbReference type="Proteomes" id="UP001152300">
    <property type="component" value="Unassembled WGS sequence"/>
</dbReference>
<comment type="caution">
    <text evidence="2">The sequence shown here is derived from an EMBL/GenBank/DDBJ whole genome shotgun (WGS) entry which is preliminary data.</text>
</comment>
<evidence type="ECO:0000256" key="1">
    <source>
        <dbReference type="SAM" id="MobiDB-lite"/>
    </source>
</evidence>
<organism evidence="2 3">
    <name type="scientific">Sclerotinia nivalis</name>
    <dbReference type="NCBI Taxonomy" id="352851"/>
    <lineage>
        <taxon>Eukaryota</taxon>
        <taxon>Fungi</taxon>
        <taxon>Dikarya</taxon>
        <taxon>Ascomycota</taxon>
        <taxon>Pezizomycotina</taxon>
        <taxon>Leotiomycetes</taxon>
        <taxon>Helotiales</taxon>
        <taxon>Sclerotiniaceae</taxon>
        <taxon>Sclerotinia</taxon>
    </lineage>
</organism>
<dbReference type="OrthoDB" id="3430204at2759"/>
<accession>A0A9X0AFU2</accession>